<keyword evidence="1 6" id="KW-0963">Cytoplasm</keyword>
<dbReference type="Gene3D" id="3.20.20.150">
    <property type="entry name" value="Divalent-metal-dependent TIM barrel enzymes"/>
    <property type="match status" value="1"/>
</dbReference>
<dbReference type="InterPro" id="IPR050337">
    <property type="entry name" value="L-rhamnose_isomerase"/>
</dbReference>
<comment type="caution">
    <text evidence="8">The sequence shown here is derived from an EMBL/GenBank/DDBJ whole genome shotgun (WGS) entry which is preliminary data.</text>
</comment>
<dbReference type="HAMAP" id="MF_00541">
    <property type="entry name" value="RhaA"/>
    <property type="match status" value="1"/>
</dbReference>
<protein>
    <recommendedName>
        <fullName evidence="6 7">L-rhamnose isomerase</fullName>
        <ecNumber evidence="6 7">5.3.1.14</ecNumber>
    </recommendedName>
</protein>
<comment type="cofactor">
    <cofactor evidence="6">
        <name>Mn(2+)</name>
        <dbReference type="ChEBI" id="CHEBI:29035"/>
    </cofactor>
    <text evidence="6">Binds 1 Mn(2+) ion per subunit.</text>
</comment>
<dbReference type="Proteomes" id="UP001314681">
    <property type="component" value="Unassembled WGS sequence"/>
</dbReference>
<sequence length="408" mass="46229">MKRVEENYQMAKELYAQMGVDTDQVLKTLSEVPISVHCWQIDDLTGFENPNAVLSGGIAAIGNAPGKPESKEEFIKQLDQALDLIPGNTKLALHAVYLDNQGKKVDRDEIQPEHFAGWVDYAKKRGIGLDFNPTYFSHPMSDSGFTLASSDEGVRSFWIEHGKRCRKIGEYFGRELGQTCITNHWIGDGYKDHTIDKVAPRMRLKDSLDQIFAEPIDWRYNIDSVESKLFGLGSEAYVPGSHEFYTNYVMTQKNCILCMDAGHFHPTETVSAKISSYLVFGQELMLHVSRPVRWDSDHVVMLDDETKAIMQEIVRYQALDKVHIGLDFFDASINRVAATVIGARNARKALLYALLEPSEELIRVEREGNLTRRLALSEEMKTMPAGLVWDMFCEREGVPGVQWLDITK</sequence>
<name>A0ABS6K8M9_9FIRM</name>
<evidence type="ECO:0000256" key="7">
    <source>
        <dbReference type="NCBIfam" id="TIGR01748"/>
    </source>
</evidence>
<dbReference type="EMBL" id="JAHQCX010000008">
    <property type="protein sequence ID" value="MBU9726873.1"/>
    <property type="molecule type" value="Genomic_DNA"/>
</dbReference>
<organism evidence="8 9">
    <name type="scientific">Diplocloster modestus</name>
    <dbReference type="NCBI Taxonomy" id="2850322"/>
    <lineage>
        <taxon>Bacteria</taxon>
        <taxon>Bacillati</taxon>
        <taxon>Bacillota</taxon>
        <taxon>Clostridia</taxon>
        <taxon>Lachnospirales</taxon>
        <taxon>Lachnospiraceae</taxon>
        <taxon>Diplocloster</taxon>
    </lineage>
</organism>
<feature type="binding site" evidence="6">
    <location>
        <position position="297"/>
    </location>
    <ligand>
        <name>Mn(2+)</name>
        <dbReference type="ChEBI" id="CHEBI:29035"/>
    </ligand>
</feature>
<accession>A0ABS6K8M9</accession>
<evidence type="ECO:0000313" key="8">
    <source>
        <dbReference type="EMBL" id="MBU9726873.1"/>
    </source>
</evidence>
<evidence type="ECO:0000256" key="4">
    <source>
        <dbReference type="ARBA" id="ARBA00023235"/>
    </source>
</evidence>
<keyword evidence="5 6" id="KW-0684">Rhamnose metabolism</keyword>
<reference evidence="8 9" key="1">
    <citation type="submission" date="2021-06" db="EMBL/GenBank/DDBJ databases">
        <title>Description of novel taxa of the family Lachnospiraceae.</title>
        <authorList>
            <person name="Chaplin A.V."/>
            <person name="Sokolova S.R."/>
            <person name="Pikina A.P."/>
            <person name="Korzhanova M."/>
            <person name="Belova V."/>
            <person name="Korostin D."/>
            <person name="Efimov B.A."/>
        </authorList>
    </citation>
    <scope>NUCLEOTIDE SEQUENCE [LARGE SCALE GENOMIC DNA]</scope>
    <source>
        <strain evidence="8 9">ASD4241</strain>
    </source>
</reference>
<comment type="pathway">
    <text evidence="6">Carbohydrate degradation; L-rhamnose degradation; glycerone phosphate from L-rhamnose: step 1/3.</text>
</comment>
<evidence type="ECO:0000256" key="2">
    <source>
        <dbReference type="ARBA" id="ARBA00022723"/>
    </source>
</evidence>
<evidence type="ECO:0000256" key="5">
    <source>
        <dbReference type="ARBA" id="ARBA00023308"/>
    </source>
</evidence>
<dbReference type="PANTHER" id="PTHR30268">
    <property type="entry name" value="L-RHAMNOSE ISOMERASE"/>
    <property type="match status" value="1"/>
</dbReference>
<dbReference type="InterPro" id="IPR009308">
    <property type="entry name" value="Rhamnose_isomerase"/>
</dbReference>
<dbReference type="GO" id="GO:0008740">
    <property type="term" value="F:L-rhamnose isomerase activity"/>
    <property type="evidence" value="ECO:0007669"/>
    <property type="project" value="UniProtKB-EC"/>
</dbReference>
<keyword evidence="3 6" id="KW-0464">Manganese</keyword>
<dbReference type="InterPro" id="IPR036237">
    <property type="entry name" value="Xyl_isomerase-like_sf"/>
</dbReference>
<evidence type="ECO:0000256" key="3">
    <source>
        <dbReference type="ARBA" id="ARBA00023211"/>
    </source>
</evidence>
<comment type="subcellular location">
    <subcellularLocation>
        <location evidence="6">Cytoplasm</location>
    </subcellularLocation>
</comment>
<proteinExistence type="inferred from homology"/>
<dbReference type="EC" id="5.3.1.14" evidence="6 7"/>
<dbReference type="NCBIfam" id="TIGR01748">
    <property type="entry name" value="rhaA"/>
    <property type="match status" value="1"/>
</dbReference>
<evidence type="ECO:0000256" key="1">
    <source>
        <dbReference type="ARBA" id="ARBA00022490"/>
    </source>
</evidence>
<gene>
    <name evidence="6" type="primary">rhaA</name>
    <name evidence="8" type="ORF">KTH90_12695</name>
</gene>
<comment type="similarity">
    <text evidence="6">Belongs to the rhamnose isomerase family.</text>
</comment>
<dbReference type="NCBIfam" id="NF002203">
    <property type="entry name" value="PRK01076.1"/>
    <property type="match status" value="1"/>
</dbReference>
<feature type="binding site" evidence="6">
    <location>
        <position position="295"/>
    </location>
    <ligand>
        <name>Mn(2+)</name>
        <dbReference type="ChEBI" id="CHEBI:29035"/>
    </ligand>
</feature>
<dbReference type="Pfam" id="PF06134">
    <property type="entry name" value="RhaA"/>
    <property type="match status" value="1"/>
</dbReference>
<keyword evidence="4 6" id="KW-0413">Isomerase</keyword>
<keyword evidence="9" id="KW-1185">Reference proteome</keyword>
<evidence type="ECO:0000313" key="9">
    <source>
        <dbReference type="Proteomes" id="UP001314681"/>
    </source>
</evidence>
<evidence type="ECO:0000256" key="6">
    <source>
        <dbReference type="HAMAP-Rule" id="MF_00541"/>
    </source>
</evidence>
<keyword evidence="2 6" id="KW-0479">Metal-binding</keyword>
<feature type="binding site" evidence="6">
    <location>
        <position position="263"/>
    </location>
    <ligand>
        <name>Mn(2+)</name>
        <dbReference type="ChEBI" id="CHEBI:29035"/>
    </ligand>
</feature>
<dbReference type="RefSeq" id="WP_158354213.1">
    <property type="nucleotide sequence ID" value="NZ_JAHQCX010000008.1"/>
</dbReference>
<comment type="function">
    <text evidence="6">Catalyzes the interconversion of L-rhamnose and L-rhamnulose.</text>
</comment>
<comment type="catalytic activity">
    <reaction evidence="6">
        <text>L-rhamnopyranose = L-rhamnulose</text>
        <dbReference type="Rhea" id="RHEA:23160"/>
        <dbReference type="ChEBI" id="CHEBI:17897"/>
        <dbReference type="ChEBI" id="CHEBI:62346"/>
        <dbReference type="EC" id="5.3.1.14"/>
    </reaction>
</comment>
<dbReference type="PANTHER" id="PTHR30268:SF0">
    <property type="entry name" value="L-RHAMNOSE ISOMERASE"/>
    <property type="match status" value="1"/>
</dbReference>
<dbReference type="SUPFAM" id="SSF51658">
    <property type="entry name" value="Xylose isomerase-like"/>
    <property type="match status" value="1"/>
</dbReference>